<evidence type="ECO:0000313" key="1">
    <source>
        <dbReference type="EMBL" id="KAF0698400.1"/>
    </source>
</evidence>
<dbReference type="EMBL" id="CAADRA010005263">
    <property type="protein sequence ID" value="VFT87835.1"/>
    <property type="molecule type" value="Genomic_DNA"/>
</dbReference>
<name>A0A485KRU5_9STRA</name>
<evidence type="ECO:0000313" key="3">
    <source>
        <dbReference type="Proteomes" id="UP000332933"/>
    </source>
</evidence>
<reference evidence="1" key="2">
    <citation type="submission" date="2019-06" db="EMBL/GenBank/DDBJ databases">
        <title>Genomics analysis of Aphanomyces spp. identifies a new class of oomycete effector associated with host adaptation.</title>
        <authorList>
            <person name="Gaulin E."/>
        </authorList>
    </citation>
    <scope>NUCLEOTIDE SEQUENCE</scope>
    <source>
        <strain evidence="1">CBS 578.67</strain>
    </source>
</reference>
<organism evidence="2 3">
    <name type="scientific">Aphanomyces stellatus</name>
    <dbReference type="NCBI Taxonomy" id="120398"/>
    <lineage>
        <taxon>Eukaryota</taxon>
        <taxon>Sar</taxon>
        <taxon>Stramenopiles</taxon>
        <taxon>Oomycota</taxon>
        <taxon>Saprolegniomycetes</taxon>
        <taxon>Saprolegniales</taxon>
        <taxon>Verrucalvaceae</taxon>
        <taxon>Aphanomyces</taxon>
    </lineage>
</organism>
<dbReference type="Proteomes" id="UP000332933">
    <property type="component" value="Unassembled WGS sequence"/>
</dbReference>
<accession>A0A485KRU5</accession>
<dbReference type="EMBL" id="VJMH01005242">
    <property type="protein sequence ID" value="KAF0698400.1"/>
    <property type="molecule type" value="Genomic_DNA"/>
</dbReference>
<gene>
    <name evidence="2" type="primary">Aste57867_10967</name>
    <name evidence="1" type="ORF">As57867_010927</name>
    <name evidence="2" type="ORF">ASTE57867_10967</name>
</gene>
<sequence>MMGDRTTQVLLSFASKELVHAHLPIEFGHDAKYAQCLTLLRAYLPGDLKTSLPALSLDDLVLSIEAADLHIPLVILLTTLHPTDAIAFARQVLEFHEAHPTYPSTRITTLETMVYTLVLFATSYASDLAKLIQADLERLHCNNVSCLLLTRPLAVLKTTTAAAATDDDNDAAEATRLEVSTEQQARLPHLAARLVHTMQSPLPQVMSTSILHDLPSLVLALATTATSLCDHVACTPLTLHVVERDNLALEEASPVPSPLSTADLKSKDHSAVNDNDDDWFDLPVAPAVQTHRTFARLMAASSPWSPADISWLQSYLDGLDNLKVLSLHVRCLLHQTPATLPAAVADVHALFNVTTPETPPHRFLRLAPWARDTLVQLSLAHGLHAPETRPLLLDVLAVVVLDGDAVARDLVDAIHASPIPPPPPTVVAWIRLLVARRLTSLDTICAQLVVPWIQLNAEHGWAVAHALVVDTTAIERATRRTLLELAVDALAAQWTNPSDASRLDLLLPLVRSLAHRQDPSEERLVVDVNADIRLHVLLDPARSTFSWTARAATASLTMRDAVSVLWGALYGSTVCVDALTNLVMTRDDATWPSAVVYLVNQVAPTTTAAECATLMFTYLPLLLPEEDGNASPTLRLVSDADASIVVPWTPSRRALDWFVQGLVFAADVLSVRHVIWAIEAVLNEDMSPETALFCFGRVAVTLNHAALTATMVEQLKMQCRALVQRIHAVHNRSTTRVATDNDAAGVIVSRPDSFAWTYLADCTDEIHDTIVRHDVRRIVNQRV</sequence>
<reference evidence="2 3" key="1">
    <citation type="submission" date="2019-03" db="EMBL/GenBank/DDBJ databases">
        <authorList>
            <person name="Gaulin E."/>
            <person name="Dumas B."/>
        </authorList>
    </citation>
    <scope>NUCLEOTIDE SEQUENCE [LARGE SCALE GENOMIC DNA]</scope>
    <source>
        <strain evidence="2">CBS 568.67</strain>
    </source>
</reference>
<proteinExistence type="predicted"/>
<dbReference type="AlphaFoldDB" id="A0A485KRU5"/>
<evidence type="ECO:0000313" key="2">
    <source>
        <dbReference type="EMBL" id="VFT87835.1"/>
    </source>
</evidence>
<keyword evidence="3" id="KW-1185">Reference proteome</keyword>
<protein>
    <submittedName>
        <fullName evidence="2">Aste57867_10967 protein</fullName>
    </submittedName>
</protein>
<dbReference type="OrthoDB" id="67037at2759"/>